<protein>
    <submittedName>
        <fullName evidence="7">Pom152 protein</fullName>
    </submittedName>
</protein>
<feature type="domain" description="Nucleoporin POM152 immunoglobulin-like" evidence="2">
    <location>
        <begin position="1005"/>
        <end position="1097"/>
    </location>
</feature>
<evidence type="ECO:0000313" key="8">
    <source>
        <dbReference type="Proteomes" id="UP001360560"/>
    </source>
</evidence>
<evidence type="ECO:0000259" key="6">
    <source>
        <dbReference type="Pfam" id="PF24527"/>
    </source>
</evidence>
<dbReference type="PANTHER" id="PTHR28206:SF1">
    <property type="entry name" value="NUCLEOPORIN POM152"/>
    <property type="match status" value="1"/>
</dbReference>
<dbReference type="GO" id="GO:0070762">
    <property type="term" value="C:nuclear pore transmembrane ring"/>
    <property type="evidence" value="ECO:0007669"/>
    <property type="project" value="TreeGrafter"/>
</dbReference>
<feature type="domain" description="Nucleoporin POM152 ninth Ig-like" evidence="6">
    <location>
        <begin position="1245"/>
        <end position="1317"/>
    </location>
</feature>
<evidence type="ECO:0000259" key="5">
    <source>
        <dbReference type="Pfam" id="PF24519"/>
    </source>
</evidence>
<comment type="caution">
    <text evidence="7">The sequence shown here is derived from an EMBL/GenBank/DDBJ whole genome shotgun (WGS) entry which is preliminary data.</text>
</comment>
<evidence type="ECO:0000313" key="7">
    <source>
        <dbReference type="EMBL" id="GMM37953.1"/>
    </source>
</evidence>
<dbReference type="PANTHER" id="PTHR28206">
    <property type="entry name" value="NUCLEOPORIN POM152"/>
    <property type="match status" value="1"/>
</dbReference>
<dbReference type="GeneID" id="90075928"/>
<feature type="domain" description="Nucleoporin POM152 first Ig-like" evidence="5">
    <location>
        <begin position="197"/>
        <end position="338"/>
    </location>
</feature>
<feature type="domain" description="Nucleoporin POM152 N-terminal transmembrane" evidence="3">
    <location>
        <begin position="41"/>
        <end position="128"/>
    </location>
</feature>
<dbReference type="GO" id="GO:0017056">
    <property type="term" value="F:structural constituent of nuclear pore"/>
    <property type="evidence" value="ECO:0007669"/>
    <property type="project" value="InterPro"/>
</dbReference>
<dbReference type="Pfam" id="PF24519">
    <property type="entry name" value="Ig-like_Pom152_1"/>
    <property type="match status" value="1"/>
</dbReference>
<accession>A0AAV5QSQ9</accession>
<dbReference type="Proteomes" id="UP001360560">
    <property type="component" value="Unassembled WGS sequence"/>
</dbReference>
<dbReference type="InterPro" id="IPR056544">
    <property type="entry name" value="Ig_POM152"/>
</dbReference>
<reference evidence="7 8" key="1">
    <citation type="journal article" date="2023" name="Elife">
        <title>Identification of key yeast species and microbe-microbe interactions impacting larval growth of Drosophila in the wild.</title>
        <authorList>
            <person name="Mure A."/>
            <person name="Sugiura Y."/>
            <person name="Maeda R."/>
            <person name="Honda K."/>
            <person name="Sakurai N."/>
            <person name="Takahashi Y."/>
            <person name="Watada M."/>
            <person name="Katoh T."/>
            <person name="Gotoh A."/>
            <person name="Gotoh Y."/>
            <person name="Taniguchi I."/>
            <person name="Nakamura K."/>
            <person name="Hayashi T."/>
            <person name="Katayama T."/>
            <person name="Uemura T."/>
            <person name="Hattori Y."/>
        </authorList>
    </citation>
    <scope>NUCLEOTIDE SEQUENCE [LARGE SCALE GENOMIC DNA]</scope>
    <source>
        <strain evidence="7 8">SC-9</strain>
    </source>
</reference>
<dbReference type="InterPro" id="IPR056540">
    <property type="entry name" value="TMD_POM152"/>
</dbReference>
<dbReference type="Pfam" id="PF24097">
    <property type="entry name" value="TMD_POM152"/>
    <property type="match status" value="1"/>
</dbReference>
<dbReference type="Pfam" id="PF24312">
    <property type="entry name" value="Ig-like_POM152"/>
    <property type="match status" value="1"/>
</dbReference>
<dbReference type="Pfam" id="PF23664">
    <property type="entry name" value="Ig_Pom152"/>
    <property type="match status" value="2"/>
</dbReference>
<feature type="domain" description="Nucleoporin POM152 Ig-like" evidence="4">
    <location>
        <begin position="887"/>
        <end position="970"/>
    </location>
</feature>
<dbReference type="InterPro" id="IPR056541">
    <property type="entry name" value="Ig-like_POM152"/>
</dbReference>
<dbReference type="Pfam" id="PF24527">
    <property type="entry name" value="Ig-like_Pom152_9"/>
    <property type="match status" value="1"/>
</dbReference>
<dbReference type="GO" id="GO:0006999">
    <property type="term" value="P:nuclear pore organization"/>
    <property type="evidence" value="ECO:0007669"/>
    <property type="project" value="TreeGrafter"/>
</dbReference>
<dbReference type="InterPro" id="IPR037701">
    <property type="entry name" value="Pom152"/>
</dbReference>
<keyword evidence="8" id="KW-1185">Reference proteome</keyword>
<dbReference type="RefSeq" id="XP_064854949.1">
    <property type="nucleotide sequence ID" value="XM_064998877.1"/>
</dbReference>
<dbReference type="InterPro" id="IPR056542">
    <property type="entry name" value="Ig-like_POM152_1st"/>
</dbReference>
<evidence type="ECO:0000256" key="1">
    <source>
        <dbReference type="SAM" id="Phobius"/>
    </source>
</evidence>
<feature type="domain" description="Nucleoporin POM152 immunoglobulin-like" evidence="2">
    <location>
        <begin position="642"/>
        <end position="751"/>
    </location>
</feature>
<keyword evidence="1" id="KW-0472">Membrane</keyword>
<evidence type="ECO:0000259" key="3">
    <source>
        <dbReference type="Pfam" id="PF24097"/>
    </source>
</evidence>
<gene>
    <name evidence="7" type="ORF">DASC09_052780</name>
</gene>
<evidence type="ECO:0000259" key="2">
    <source>
        <dbReference type="Pfam" id="PF23664"/>
    </source>
</evidence>
<dbReference type="InterPro" id="IPR056543">
    <property type="entry name" value="Ig-like_POM152_9th"/>
</dbReference>
<keyword evidence="1" id="KW-1133">Transmembrane helix</keyword>
<name>A0AAV5QSQ9_9ASCO</name>
<keyword evidence="1" id="KW-0812">Transmembrane</keyword>
<dbReference type="GO" id="GO:0006606">
    <property type="term" value="P:protein import into nucleus"/>
    <property type="evidence" value="ECO:0007669"/>
    <property type="project" value="TreeGrafter"/>
</dbReference>
<sequence length="1417" mass="161452">MASSKFVNRINKVPATQSSGSVGKTQAQKPIEPLIPSNIIDVASQKAYFIGIFLLIQAWKIQQCVILKTTENQYEYDQFAFILKFFVIDSLFLWLLPIFRIPSLTFHPFITFLQSIMITTFTIFLSCNLTTVFSPLIVSIYGVSKISKTPGSNSGLLANVHRDDIASDVEVLGNLEHSDSDYFKGKKTINILPKSTFHFNPFGENHCIDSEQNVPTLPSLVTVPIKFNSSNEISNIELIYTDYENNTKVINYNKRQIKSVMITDKHKFNALLRKDLIVNGRDYTNDKHADFESILPGIDLTRISFAQLTLDKPGFYRIGRVVDAKNMPVKVYSSNMIISKCPNARIFDVKDSKDIITNKDYKCIGDYNNLKININGVPPLRVKYTKMFNEHIEVVEEKLLQPASRDFKSPLVTAASVWDSKSSQFFSVSDFLRKLNSKELENFFSWSDSYESEVKINKIVKKPGDYSYILEEVEDGFGNVVNLTSIYELEYNTKYSSKYPSLEEYLKNEKLYQTSTAYESPKLKLIDTLPNKPLIEKESRDLKLVINGLDYNSHQNIKELQKLEPIYANITYINNNDNVLDSSNEKRRREILIENYEFNTANDFKFIAENPGSYKLESVDLKYCPGLIDDTSKRIDIFKAFKPYLSVLSSSSINDTCLGQIGLSFDLLLTGIPPFEVKVNNYQFIDNGKKKLIGSKKLKVQSSNRFQYNYEPEHEGNYEIEFSAVHDNIYKNFIDLQPIEKYRFKTSMRAKPDAMFLDLFNNKDRHGQHHGAFEKRLCLSSESEILPVKLNGEAPFEITYDITERATSRRKTYTAKSINSNNYNLKLPVFTKGGNYVVSLTSIKDKSNCVVLLNGQDININIKKELPFARFEPTLESEVVTLKGTKGYNIKIKDGQHVDLPIKLVGEKNVQLSYKVVDYDGKTIKDTLVKSFNNYQNKAVLNSNIRVSNAGVYYLTGVKDNLCLGKVDEGSFYNVTYYSKPELIINESKNSMVTKRSNNIFAKGDICLNEHHNVIDLLFKGEAPFVVDYNIELPNGARKQKSIKVSSNFISINLLGDLHPSERLTGIYTYTFTSISDAIYSKSDLRSLGSYMFEKQVIRQNVIPVPNAKFLYRDSSKVLQTCSNNLVLSSDFNSKNSKFLDPLVLKLEGHAPFEAHLEVYNENFNKFHSIVLQDINTSTVNLNKEILKYLSLGNHFITVKKVIDGKGCIKDEFPIQSKELNSISANNAGSVLLDHQVMISITDTPKISKVTAGSDLCIGEYVDYKLHGTGPFEIQYLFNDDIKTATVKNLFDFKRLLVQPGVLEIISVRDVFKCVVELDSAQRKDSRVIIHDKPSVEIVNPNDENIQEGDEVEISFKFTGVAPFNLIYKRIFNNLKDSEIYHVNNIESNEYRIKTSLQGSYIAIEVRDAHCEIRRNV</sequence>
<proteinExistence type="predicted"/>
<evidence type="ECO:0000259" key="4">
    <source>
        <dbReference type="Pfam" id="PF24312"/>
    </source>
</evidence>
<dbReference type="EMBL" id="BTFZ01000013">
    <property type="protein sequence ID" value="GMM37953.1"/>
    <property type="molecule type" value="Genomic_DNA"/>
</dbReference>
<organism evidence="7 8">
    <name type="scientific">Saccharomycopsis crataegensis</name>
    <dbReference type="NCBI Taxonomy" id="43959"/>
    <lineage>
        <taxon>Eukaryota</taxon>
        <taxon>Fungi</taxon>
        <taxon>Dikarya</taxon>
        <taxon>Ascomycota</taxon>
        <taxon>Saccharomycotina</taxon>
        <taxon>Saccharomycetes</taxon>
        <taxon>Saccharomycopsidaceae</taxon>
        <taxon>Saccharomycopsis</taxon>
    </lineage>
</organism>
<feature type="transmembrane region" description="Helical" evidence="1">
    <location>
        <begin position="79"/>
        <end position="99"/>
    </location>
</feature>